<dbReference type="EMBL" id="BGPR01091621">
    <property type="protein sequence ID" value="GBM24075.1"/>
    <property type="molecule type" value="Genomic_DNA"/>
</dbReference>
<comment type="caution">
    <text evidence="2">The sequence shown here is derived from an EMBL/GenBank/DDBJ whole genome shotgun (WGS) entry which is preliminary data.</text>
</comment>
<accession>A0A4Y2E850</accession>
<keyword evidence="3" id="KW-1185">Reference proteome</keyword>
<dbReference type="AlphaFoldDB" id="A0A4Y2E850"/>
<dbReference type="EMBL" id="BGPR01091715">
    <property type="protein sequence ID" value="GBM24459.1"/>
    <property type="molecule type" value="Genomic_DNA"/>
</dbReference>
<proteinExistence type="predicted"/>
<protein>
    <submittedName>
        <fullName evidence="2">Uncharacterized protein</fullName>
    </submittedName>
</protein>
<evidence type="ECO:0000313" key="3">
    <source>
        <dbReference type="Proteomes" id="UP000499080"/>
    </source>
</evidence>
<organism evidence="2 3">
    <name type="scientific">Araneus ventricosus</name>
    <name type="common">Orbweaver spider</name>
    <name type="synonym">Epeira ventricosa</name>
    <dbReference type="NCBI Taxonomy" id="182803"/>
    <lineage>
        <taxon>Eukaryota</taxon>
        <taxon>Metazoa</taxon>
        <taxon>Ecdysozoa</taxon>
        <taxon>Arthropoda</taxon>
        <taxon>Chelicerata</taxon>
        <taxon>Arachnida</taxon>
        <taxon>Araneae</taxon>
        <taxon>Araneomorphae</taxon>
        <taxon>Entelegynae</taxon>
        <taxon>Araneoidea</taxon>
        <taxon>Araneidae</taxon>
        <taxon>Araneus</taxon>
    </lineage>
</organism>
<reference evidence="2 3" key="1">
    <citation type="journal article" date="2019" name="Sci. Rep.">
        <title>Orb-weaving spider Araneus ventricosus genome elucidates the spidroin gene catalogue.</title>
        <authorList>
            <person name="Kono N."/>
            <person name="Nakamura H."/>
            <person name="Ohtoshi R."/>
            <person name="Moran D.A.P."/>
            <person name="Shinohara A."/>
            <person name="Yoshida Y."/>
            <person name="Fujiwara M."/>
            <person name="Mori M."/>
            <person name="Tomita M."/>
            <person name="Arakawa K."/>
        </authorList>
    </citation>
    <scope>NUCLEOTIDE SEQUENCE [LARGE SCALE GENOMIC DNA]</scope>
</reference>
<dbReference type="Proteomes" id="UP000499080">
    <property type="component" value="Unassembled WGS sequence"/>
</dbReference>
<gene>
    <name evidence="1" type="ORF">AVEN_150618_1</name>
    <name evidence="2" type="ORF">AVEN_176086_1</name>
</gene>
<evidence type="ECO:0000313" key="1">
    <source>
        <dbReference type="EMBL" id="GBM24075.1"/>
    </source>
</evidence>
<evidence type="ECO:0000313" key="2">
    <source>
        <dbReference type="EMBL" id="GBM24459.1"/>
    </source>
</evidence>
<name>A0A4Y2E850_ARAVE</name>
<sequence>MDSSAPFPLFFSLRVLEEVNGRAFISYLYSKGSLNDNSPNSPLSEKQPAEIRPTSIEVAWPVTGGLGVRVLKEFRDIPNVLYDVEIWSAAVIRKNACLCAVQSSTELDLMYSRGEERNI</sequence>